<keyword evidence="1" id="KW-0472">Membrane</keyword>
<dbReference type="EMBL" id="CP071880">
    <property type="protein sequence ID" value="QTE52967.1"/>
    <property type="molecule type" value="Genomic_DNA"/>
</dbReference>
<keyword evidence="1" id="KW-0812">Transmembrane</keyword>
<evidence type="ECO:0000313" key="5">
    <source>
        <dbReference type="Proteomes" id="UP000663940"/>
    </source>
</evidence>
<evidence type="ECO:0000256" key="1">
    <source>
        <dbReference type="SAM" id="Phobius"/>
    </source>
</evidence>
<name>A0AAE6MIA5_9SPHI</name>
<reference evidence="2 4" key="1">
    <citation type="submission" date="2019-08" db="EMBL/GenBank/DDBJ databases">
        <title>Comparative genome analysis confer to the adaptation heavy metal polluted environment.</title>
        <authorList>
            <person name="Li Y."/>
        </authorList>
    </citation>
    <scope>NUCLEOTIDE SEQUENCE [LARGE SCALE GENOMIC DNA]</scope>
    <source>
        <strain evidence="2 4">P2</strain>
    </source>
</reference>
<dbReference type="Proteomes" id="UP000663940">
    <property type="component" value="Chromosome"/>
</dbReference>
<feature type="transmembrane region" description="Helical" evidence="1">
    <location>
        <begin position="57"/>
        <end position="74"/>
    </location>
</feature>
<evidence type="ECO:0000313" key="2">
    <source>
        <dbReference type="EMBL" id="QEM04535.1"/>
    </source>
</evidence>
<keyword evidence="1" id="KW-1133">Transmembrane helix</keyword>
<dbReference type="Proteomes" id="UP000250557">
    <property type="component" value="Chromosome"/>
</dbReference>
<protein>
    <submittedName>
        <fullName evidence="2">Uncharacterized protein</fullName>
    </submittedName>
</protein>
<dbReference type="EMBL" id="CP043451">
    <property type="protein sequence ID" value="QEM04535.1"/>
    <property type="molecule type" value="Genomic_DNA"/>
</dbReference>
<accession>A0AAE6MIA5</accession>
<feature type="transmembrane region" description="Helical" evidence="1">
    <location>
        <begin position="86"/>
        <end position="105"/>
    </location>
</feature>
<reference evidence="3 5" key="2">
    <citation type="submission" date="2021-03" db="EMBL/GenBank/DDBJ databases">
        <title>Mucilaginibacter strains isolated from gold and copper mining confer multi heavy-metal resistance.</title>
        <authorList>
            <person name="Li Y."/>
        </authorList>
    </citation>
    <scope>NUCLEOTIDE SEQUENCE [LARGE SCALE GENOMIC DNA]</scope>
    <source>
        <strain evidence="3 5">P2-4</strain>
    </source>
</reference>
<evidence type="ECO:0000313" key="3">
    <source>
        <dbReference type="EMBL" id="QTE52967.1"/>
    </source>
</evidence>
<proteinExistence type="predicted"/>
<dbReference type="AlphaFoldDB" id="A0AAE6MIA5"/>
<sequence length="185" mass="21200">MDWLIEHSDTFIFCCSFPLLGWIQKRIVSKKEIIFILFTSLIFLLPALTGYRYLNEFIYPILIWTLLSSIYAIIIKEKNKSGALTIKLSALTLVLAILLTVPFILGAGQITVDQEWEIKGYKVKHVIDQGFAGRAAIRYELYQYGTIPIFIKMVDSKMDNDTTGNCTVKFGYKNISFNKCNAYDK</sequence>
<keyword evidence="5" id="KW-1185">Reference proteome</keyword>
<evidence type="ECO:0000313" key="4">
    <source>
        <dbReference type="Proteomes" id="UP000250557"/>
    </source>
</evidence>
<feature type="transmembrane region" description="Helical" evidence="1">
    <location>
        <begin position="33"/>
        <end position="51"/>
    </location>
</feature>
<dbReference type="RefSeq" id="WP_112657940.1">
    <property type="nucleotide sequence ID" value="NZ_CP043451.1"/>
</dbReference>
<gene>
    <name evidence="2" type="ORF">DIU31_013820</name>
    <name evidence="3" type="ORF">J3L21_13745</name>
</gene>
<organism evidence="2 4">
    <name type="scientific">Mucilaginibacter rubeus</name>
    <dbReference type="NCBI Taxonomy" id="2027860"/>
    <lineage>
        <taxon>Bacteria</taxon>
        <taxon>Pseudomonadati</taxon>
        <taxon>Bacteroidota</taxon>
        <taxon>Sphingobacteriia</taxon>
        <taxon>Sphingobacteriales</taxon>
        <taxon>Sphingobacteriaceae</taxon>
        <taxon>Mucilaginibacter</taxon>
    </lineage>
</organism>